<evidence type="ECO:0000256" key="3">
    <source>
        <dbReference type="ARBA" id="ARBA00022827"/>
    </source>
</evidence>
<dbReference type="Pfam" id="PF00070">
    <property type="entry name" value="Pyr_redox"/>
    <property type="match status" value="1"/>
</dbReference>
<evidence type="ECO:0000259" key="4">
    <source>
        <dbReference type="Pfam" id="PF00070"/>
    </source>
</evidence>
<dbReference type="InterPro" id="IPR016156">
    <property type="entry name" value="FAD/NAD-linked_Rdtase_dimer_sf"/>
</dbReference>
<dbReference type="SUPFAM" id="SSF55424">
    <property type="entry name" value="FAD/NAD-linked reductases, dimerisation (C-terminal) domain"/>
    <property type="match status" value="1"/>
</dbReference>
<evidence type="ECO:0000256" key="2">
    <source>
        <dbReference type="ARBA" id="ARBA00022630"/>
    </source>
</evidence>
<keyword evidence="2" id="KW-0285">Flavoprotein</keyword>
<comment type="caution">
    <text evidence="5">The sequence shown here is derived from an EMBL/GenBank/DDBJ whole genome shotgun (WGS) entry which is preliminary data.</text>
</comment>
<dbReference type="Gene3D" id="3.50.50.60">
    <property type="entry name" value="FAD/NAD(P)-binding domain"/>
    <property type="match status" value="7"/>
</dbReference>
<dbReference type="PRINTS" id="PR00368">
    <property type="entry name" value="FADPNR"/>
</dbReference>
<sequence>MASSGALNLFSTGVTVNEAELYGIDYQYVDYEDWQKPTFMPENHRVRLRLVYHAQNRRLIGAQVCSEADQAGKQQTSEPDVYAVGDCATSYSNVLHELVVNFSVSDAMRGAYVAAQNIIGEPISSSGTQRTNAVTVYGDVGVQIHLDEEVIAYSGENGAVKQLTTPYDTYETDMVILTMGFLPNTALGREHLDLYTNGAYIVNEGLEVERHLASDDVKDVAIIGGGYIGVEIAEAIRSRGKNVRIFEAKSHMMMSHYDEPFGERVEARLRHLTRLYTETTVEKIDFKHKQVLINNSQGQQQLTYDKLVLATGAEQVSLGIAGHELQGIYQIKNLQDIMIIGANNAGLAVAQNLYQSGKNFEITMIDKNKDIGYLGCGTPIFLSQPGRSYQAFFNKDVAEIKHKKSRKTLFLLVCVIIG</sequence>
<feature type="domain" description="Pyridine nucleotide-disulphide oxidoreductase N-terminal" evidence="4">
    <location>
        <begin position="220"/>
        <end position="289"/>
    </location>
</feature>
<reference evidence="5 6" key="1">
    <citation type="submission" date="2019-12" db="EMBL/GenBank/DDBJ databases">
        <title>Complete genome sequence of Leuconostoc lactis strain AVN1 provides insights into metabolic potential.</title>
        <authorList>
            <person name="Besrour N."/>
            <person name="Najjari A."/>
            <person name="Fhoula I."/>
            <person name="Jaballah S."/>
            <person name="Klibi N."/>
            <person name="Ouzari H.I."/>
        </authorList>
    </citation>
    <scope>NUCLEOTIDE SEQUENCE [LARGE SCALE GENOMIC DNA]</scope>
    <source>
        <strain evidence="5 6">AVN1</strain>
    </source>
</reference>
<accession>A0A6L7ADF2</accession>
<dbReference type="AlphaFoldDB" id="A0A6L7ADF2"/>
<dbReference type="Proteomes" id="UP000478636">
    <property type="component" value="Unassembled WGS sequence"/>
</dbReference>
<dbReference type="Gene3D" id="3.30.390.30">
    <property type="match status" value="1"/>
</dbReference>
<name>A0A6L7ADF2_LEULA</name>
<organism evidence="5 6">
    <name type="scientific">Leuconostoc lactis</name>
    <dbReference type="NCBI Taxonomy" id="1246"/>
    <lineage>
        <taxon>Bacteria</taxon>
        <taxon>Bacillati</taxon>
        <taxon>Bacillota</taxon>
        <taxon>Bacilli</taxon>
        <taxon>Lactobacillales</taxon>
        <taxon>Lactobacillaceae</taxon>
        <taxon>Leuconostoc</taxon>
    </lineage>
</organism>
<evidence type="ECO:0000313" key="6">
    <source>
        <dbReference type="Proteomes" id="UP000478636"/>
    </source>
</evidence>
<gene>
    <name evidence="5" type="ORF">GQS40_09665</name>
</gene>
<dbReference type="PANTHER" id="PTHR43429">
    <property type="entry name" value="PYRIDINE NUCLEOTIDE-DISULFIDE OXIDOREDUCTASE DOMAIN-CONTAINING"/>
    <property type="match status" value="1"/>
</dbReference>
<dbReference type="InterPro" id="IPR036188">
    <property type="entry name" value="FAD/NAD-bd_sf"/>
</dbReference>
<dbReference type="SUPFAM" id="SSF51905">
    <property type="entry name" value="FAD/NAD(P)-binding domain"/>
    <property type="match status" value="4"/>
</dbReference>
<keyword evidence="3" id="KW-0274">FAD</keyword>
<evidence type="ECO:0000313" key="5">
    <source>
        <dbReference type="EMBL" id="MWN21533.1"/>
    </source>
</evidence>
<dbReference type="InterPro" id="IPR050260">
    <property type="entry name" value="FAD-bd_OxRdtase"/>
</dbReference>
<protein>
    <recommendedName>
        <fullName evidence="4">Pyridine nucleotide-disulphide oxidoreductase N-terminal domain-containing protein</fullName>
    </recommendedName>
</protein>
<dbReference type="EMBL" id="WSZI01000016">
    <property type="protein sequence ID" value="MWN21533.1"/>
    <property type="molecule type" value="Genomic_DNA"/>
</dbReference>
<evidence type="ECO:0000256" key="1">
    <source>
        <dbReference type="ARBA" id="ARBA00001974"/>
    </source>
</evidence>
<dbReference type="PRINTS" id="PR00411">
    <property type="entry name" value="PNDRDTASEI"/>
</dbReference>
<dbReference type="InterPro" id="IPR039648">
    <property type="entry name" value="DHPH_N"/>
</dbReference>
<comment type="cofactor">
    <cofactor evidence="1">
        <name>FAD</name>
        <dbReference type="ChEBI" id="CHEBI:57692"/>
    </cofactor>
</comment>
<proteinExistence type="predicted"/>